<dbReference type="PANTHER" id="PTHR42693:SF33">
    <property type="entry name" value="ARYLSULFATASE"/>
    <property type="match status" value="1"/>
</dbReference>
<keyword evidence="4" id="KW-0106">Calcium</keyword>
<dbReference type="Pfam" id="PF00884">
    <property type="entry name" value="Sulfatase"/>
    <property type="match status" value="1"/>
</dbReference>
<dbReference type="InterPro" id="IPR017850">
    <property type="entry name" value="Alkaline_phosphatase_core_sf"/>
</dbReference>
<proteinExistence type="inferred from homology"/>
<keyword evidence="2" id="KW-0479">Metal-binding</keyword>
<evidence type="ECO:0000256" key="2">
    <source>
        <dbReference type="ARBA" id="ARBA00022723"/>
    </source>
</evidence>
<dbReference type="EMBL" id="WMJZ01000006">
    <property type="protein sequence ID" value="MTH45950.1"/>
    <property type="molecule type" value="Genomic_DNA"/>
</dbReference>
<dbReference type="OrthoDB" id="9803751at2"/>
<reference evidence="6 7" key="1">
    <citation type="submission" date="2019-11" db="EMBL/GenBank/DDBJ databases">
        <title>Escherichia alba sp. nov. isolated from the gut of plastic-eating superworms Zophobas atratus.</title>
        <authorList>
            <person name="Yang Y."/>
        </authorList>
    </citation>
    <scope>NUCLEOTIDE SEQUENCE [LARGE SCALE GENOMIC DNA]</scope>
    <source>
        <strain evidence="7">BIT-B35</strain>
    </source>
</reference>
<protein>
    <submittedName>
        <fullName evidence="6">Sulfatase-like hydrolase/transferase</fullName>
    </submittedName>
</protein>
<evidence type="ECO:0000313" key="6">
    <source>
        <dbReference type="EMBL" id="MTH45950.1"/>
    </source>
</evidence>
<dbReference type="InterPro" id="IPR000917">
    <property type="entry name" value="Sulfatase_N"/>
</dbReference>
<dbReference type="InterPro" id="IPR050738">
    <property type="entry name" value="Sulfatase"/>
</dbReference>
<name>A0A6L6ILP4_9ENTR</name>
<evidence type="ECO:0000256" key="1">
    <source>
        <dbReference type="ARBA" id="ARBA00008779"/>
    </source>
</evidence>
<dbReference type="Gene3D" id="3.40.720.10">
    <property type="entry name" value="Alkaline Phosphatase, subunit A"/>
    <property type="match status" value="1"/>
</dbReference>
<dbReference type="RefSeq" id="WP_155107586.1">
    <property type="nucleotide sequence ID" value="NZ_WMJZ01000006.1"/>
</dbReference>
<feature type="domain" description="Sulfatase N-terminal" evidence="5">
    <location>
        <begin position="35"/>
        <end position="384"/>
    </location>
</feature>
<dbReference type="Gene3D" id="3.30.1120.10">
    <property type="match status" value="1"/>
</dbReference>
<dbReference type="InterPro" id="IPR024607">
    <property type="entry name" value="Sulfatase_CS"/>
</dbReference>
<dbReference type="SUPFAM" id="SSF53649">
    <property type="entry name" value="Alkaline phosphatase-like"/>
    <property type="match status" value="1"/>
</dbReference>
<dbReference type="PROSITE" id="PS00523">
    <property type="entry name" value="SULFATASE_1"/>
    <property type="match status" value="1"/>
</dbReference>
<accession>A0A6L6ILP4</accession>
<keyword evidence="3 6" id="KW-0378">Hydrolase</keyword>
<sequence length="493" mass="55921">MKIKENIVKLSLVTTLLSMYPNWTYASELGNKTKPNIILLFADDMGWADISVQGARTSTPNLDHLAATGQRWTNFYVPSPVCSPSRGALMTGRLETRTGLYGTKSPVFVEEDPDGFPDNEVTIADSLRKNGYKTIIYGKWHLGAQSSGFPTRHGFDEWYGIPISNDRFNAVVDQIELDKLRMQQKNPTKAAALFKKIQQTNIHPKQEYWGVPLYHSYKVNGKYVDYVVPQGFKQADFTKDVTEKAKKYIAENKNTPFFMYMAYPQTHVPLFSSKEYEGKGHNRYGDIMLEIDWSVGEIYKSLEKNNIADNTVVIFTSDNGPWLLYDKEGLSGSALPMHGGKSTIYEGGARVPFIVNWKSHIKSGVVDGIGSTLDLLPTLMEISGTTHSQKVLDGKNLTSTFLNNKESPRTFMPYFYMGDMYAYRSGDYKVILMQIQNGKMVSLEKPMLFNLKKDISEKNDLAEQKPAKLRMLINQAKQYRDRLGVKKEPLFDM</sequence>
<comment type="similarity">
    <text evidence="1">Belongs to the sulfatase family.</text>
</comment>
<dbReference type="PANTHER" id="PTHR42693">
    <property type="entry name" value="ARYLSULFATASE FAMILY MEMBER"/>
    <property type="match status" value="1"/>
</dbReference>
<evidence type="ECO:0000313" key="7">
    <source>
        <dbReference type="Proteomes" id="UP000477739"/>
    </source>
</evidence>
<dbReference type="Proteomes" id="UP000477739">
    <property type="component" value="Unassembled WGS sequence"/>
</dbReference>
<keyword evidence="7" id="KW-1185">Reference proteome</keyword>
<evidence type="ECO:0000256" key="4">
    <source>
        <dbReference type="ARBA" id="ARBA00022837"/>
    </source>
</evidence>
<comment type="caution">
    <text evidence="6">The sequence shown here is derived from an EMBL/GenBank/DDBJ whole genome shotgun (WGS) entry which is preliminary data.</text>
</comment>
<evidence type="ECO:0000259" key="5">
    <source>
        <dbReference type="Pfam" id="PF00884"/>
    </source>
</evidence>
<dbReference type="GO" id="GO:0004065">
    <property type="term" value="F:arylsulfatase activity"/>
    <property type="evidence" value="ECO:0007669"/>
    <property type="project" value="TreeGrafter"/>
</dbReference>
<dbReference type="AlphaFoldDB" id="A0A6L6ILP4"/>
<dbReference type="GO" id="GO:0046872">
    <property type="term" value="F:metal ion binding"/>
    <property type="evidence" value="ECO:0007669"/>
    <property type="project" value="UniProtKB-KW"/>
</dbReference>
<evidence type="ECO:0000256" key="3">
    <source>
        <dbReference type="ARBA" id="ARBA00022801"/>
    </source>
</evidence>
<gene>
    <name evidence="6" type="ORF">GJV78_06655</name>
</gene>
<organism evidence="6 7">
    <name type="scientific">Intestinirhabdus alba</name>
    <dbReference type="NCBI Taxonomy" id="2899544"/>
    <lineage>
        <taxon>Bacteria</taxon>
        <taxon>Pseudomonadati</taxon>
        <taxon>Pseudomonadota</taxon>
        <taxon>Gammaproteobacteria</taxon>
        <taxon>Enterobacterales</taxon>
        <taxon>Enterobacteriaceae</taxon>
        <taxon>Intestinirhabdus</taxon>
    </lineage>
</organism>